<feature type="transmembrane region" description="Helical" evidence="8">
    <location>
        <begin position="198"/>
        <end position="219"/>
    </location>
</feature>
<feature type="transmembrane region" description="Helical" evidence="8">
    <location>
        <begin position="74"/>
        <end position="95"/>
    </location>
</feature>
<evidence type="ECO:0000256" key="3">
    <source>
        <dbReference type="ARBA" id="ARBA00022676"/>
    </source>
</evidence>
<dbReference type="Pfam" id="PF24878">
    <property type="entry name" value="YkcB_C"/>
    <property type="match status" value="1"/>
</dbReference>
<feature type="transmembrane region" description="Helical" evidence="8">
    <location>
        <begin position="277"/>
        <end position="294"/>
    </location>
</feature>
<gene>
    <name evidence="11" type="ORF">MANY_35760</name>
</gene>
<dbReference type="Proteomes" id="UP000467249">
    <property type="component" value="Chromosome"/>
</dbReference>
<evidence type="ECO:0000256" key="2">
    <source>
        <dbReference type="ARBA" id="ARBA00022475"/>
    </source>
</evidence>
<dbReference type="KEGG" id="many:MANY_35760"/>
<evidence type="ECO:0000313" key="12">
    <source>
        <dbReference type="Proteomes" id="UP000467249"/>
    </source>
</evidence>
<dbReference type="EMBL" id="AP022620">
    <property type="protein sequence ID" value="BBZ78239.1"/>
    <property type="molecule type" value="Genomic_DNA"/>
</dbReference>
<feature type="transmembrane region" description="Helical" evidence="8">
    <location>
        <begin position="364"/>
        <end position="383"/>
    </location>
</feature>
<keyword evidence="5 8" id="KW-0812">Transmembrane</keyword>
<dbReference type="Pfam" id="PF13231">
    <property type="entry name" value="PMT_2"/>
    <property type="match status" value="1"/>
</dbReference>
<evidence type="ECO:0000256" key="8">
    <source>
        <dbReference type="SAM" id="Phobius"/>
    </source>
</evidence>
<feature type="transmembrane region" description="Helical" evidence="8">
    <location>
        <begin position="306"/>
        <end position="325"/>
    </location>
</feature>
<dbReference type="PANTHER" id="PTHR33908:SF3">
    <property type="entry name" value="UNDECAPRENYL PHOSPHATE-ALPHA-4-AMINO-4-DEOXY-L-ARABINOSE ARABINOSYL TRANSFERASE"/>
    <property type="match status" value="1"/>
</dbReference>
<evidence type="ECO:0000256" key="6">
    <source>
        <dbReference type="ARBA" id="ARBA00022989"/>
    </source>
</evidence>
<feature type="domain" description="Putative mannosyltransferase YkcA/B-like C-terminal" evidence="10">
    <location>
        <begin position="471"/>
        <end position="564"/>
    </location>
</feature>
<feature type="domain" description="Glycosyltransferase RgtA/B/C/D-like" evidence="9">
    <location>
        <begin position="53"/>
        <end position="207"/>
    </location>
</feature>
<reference evidence="11 12" key="1">
    <citation type="journal article" date="2019" name="Emerg. Microbes Infect.">
        <title>Comprehensive subspecies identification of 175 nontuberculous mycobacteria species based on 7547 genomic profiles.</title>
        <authorList>
            <person name="Matsumoto Y."/>
            <person name="Kinjo T."/>
            <person name="Motooka D."/>
            <person name="Nabeya D."/>
            <person name="Jung N."/>
            <person name="Uechi K."/>
            <person name="Horii T."/>
            <person name="Iida T."/>
            <person name="Fujita J."/>
            <person name="Nakamura S."/>
        </authorList>
    </citation>
    <scope>NUCLEOTIDE SEQUENCE [LARGE SCALE GENOMIC DNA]</scope>
    <source>
        <strain evidence="11 12">JCM 30275</strain>
    </source>
</reference>
<name>A0A6N4WB24_9MYCO</name>
<dbReference type="PANTHER" id="PTHR33908">
    <property type="entry name" value="MANNOSYLTRANSFERASE YKCB-RELATED"/>
    <property type="match status" value="1"/>
</dbReference>
<dbReference type="AlphaFoldDB" id="A0A6N4WB24"/>
<evidence type="ECO:0000256" key="4">
    <source>
        <dbReference type="ARBA" id="ARBA00022679"/>
    </source>
</evidence>
<feature type="transmembrane region" description="Helical" evidence="8">
    <location>
        <begin position="331"/>
        <end position="352"/>
    </location>
</feature>
<keyword evidence="12" id="KW-1185">Reference proteome</keyword>
<feature type="transmembrane region" description="Helical" evidence="8">
    <location>
        <begin position="389"/>
        <end position="408"/>
    </location>
</feature>
<evidence type="ECO:0000256" key="7">
    <source>
        <dbReference type="ARBA" id="ARBA00023136"/>
    </source>
</evidence>
<keyword evidence="6 8" id="KW-1133">Transmembrane helix</keyword>
<dbReference type="InterPro" id="IPR050297">
    <property type="entry name" value="LipidA_mod_glycosyltrf_83"/>
</dbReference>
<feature type="transmembrane region" description="Helical" evidence="8">
    <location>
        <begin position="173"/>
        <end position="191"/>
    </location>
</feature>
<dbReference type="GO" id="GO:0010041">
    <property type="term" value="P:response to iron(III) ion"/>
    <property type="evidence" value="ECO:0007669"/>
    <property type="project" value="TreeGrafter"/>
</dbReference>
<dbReference type="GO" id="GO:0016763">
    <property type="term" value="F:pentosyltransferase activity"/>
    <property type="evidence" value="ECO:0007669"/>
    <property type="project" value="TreeGrafter"/>
</dbReference>
<evidence type="ECO:0000259" key="10">
    <source>
        <dbReference type="Pfam" id="PF24878"/>
    </source>
</evidence>
<dbReference type="GO" id="GO:0009103">
    <property type="term" value="P:lipopolysaccharide biosynthetic process"/>
    <property type="evidence" value="ECO:0007669"/>
    <property type="project" value="UniProtKB-ARBA"/>
</dbReference>
<organism evidence="11 12">
    <name type="scientific">Mycolicibacterium anyangense</name>
    <dbReference type="NCBI Taxonomy" id="1431246"/>
    <lineage>
        <taxon>Bacteria</taxon>
        <taxon>Bacillati</taxon>
        <taxon>Actinomycetota</taxon>
        <taxon>Actinomycetes</taxon>
        <taxon>Mycobacteriales</taxon>
        <taxon>Mycobacteriaceae</taxon>
        <taxon>Mycolicibacterium</taxon>
    </lineage>
</organism>
<accession>A0A6N4WB24</accession>
<evidence type="ECO:0000313" key="11">
    <source>
        <dbReference type="EMBL" id="BBZ78239.1"/>
    </source>
</evidence>
<evidence type="ECO:0000256" key="5">
    <source>
        <dbReference type="ARBA" id="ARBA00022692"/>
    </source>
</evidence>
<feature type="transmembrane region" description="Helical" evidence="8">
    <location>
        <begin position="102"/>
        <end position="122"/>
    </location>
</feature>
<dbReference type="GO" id="GO:0005886">
    <property type="term" value="C:plasma membrane"/>
    <property type="evidence" value="ECO:0007669"/>
    <property type="project" value="UniProtKB-SubCell"/>
</dbReference>
<dbReference type="InterPro" id="IPR056785">
    <property type="entry name" value="YkcA/B-like_C"/>
</dbReference>
<protein>
    <submittedName>
        <fullName evidence="11">Glycosyl transferase</fullName>
    </submittedName>
</protein>
<keyword evidence="2" id="KW-1003">Cell membrane</keyword>
<proteinExistence type="predicted"/>
<keyword evidence="4 11" id="KW-0808">Transferase</keyword>
<keyword evidence="7 8" id="KW-0472">Membrane</keyword>
<evidence type="ECO:0000256" key="1">
    <source>
        <dbReference type="ARBA" id="ARBA00004651"/>
    </source>
</evidence>
<sequence length="586" mass="60910">MALLGATAVLYLWNLGASGWANAFYSAAAQAGSKSWTAWLFGSSDPANAITVDKTPAALWVSGLSVRIFGLNPWSILVPQAVFGVASVAVLYASVRRVGGAWAGLVAGAVLAATPAAALMFRFNNPDALLVLALVCAAYATQRALDRDAAVWWLPLAGVAVGVGFLAKMMQAFLVLPALALTFAVAADLPRHARARRLIAAAAALVLTGGWYLVLVTAWPVNSRPYIGGSQHNSIIELALGYNGLGRLTGAETGGLGNLNYDVGWARLFGAEMGPHVAWLLPAAVIALAAGLWITRARPRTDVTRAALLMWGGWLVITAVVFSYANGILHPYYTVALAPAVAATVAVGIRLLWQRRADIRASTVLAGMSAITIALSDILLQHYPLWLPWLRLAILIGGIAASLLLAVIGRLPRPVEVMVAALAVVLALAGPAAVSVATASAPRSGAIPSVGPSEGGGMPGLFGAPRPGPELVAALRSDAFHYTWAAGVVGSSNAAGYQLGAGVPVMAVGGFNGTDPAPTLQQFQDLVAHGRIHWFVHSTMPGPAFAGRSGSDAAERINDWVSENFSSRIIDRVKVYDLTHVLTGGS</sequence>
<feature type="transmembrane region" description="Helical" evidence="8">
    <location>
        <begin position="415"/>
        <end position="434"/>
    </location>
</feature>
<comment type="subcellular location">
    <subcellularLocation>
        <location evidence="1">Cell membrane</location>
        <topology evidence="1">Multi-pass membrane protein</topology>
    </subcellularLocation>
</comment>
<dbReference type="InterPro" id="IPR038731">
    <property type="entry name" value="RgtA/B/C-like"/>
</dbReference>
<evidence type="ECO:0000259" key="9">
    <source>
        <dbReference type="Pfam" id="PF13231"/>
    </source>
</evidence>
<keyword evidence="3" id="KW-0328">Glycosyltransferase</keyword>